<dbReference type="InParanoid" id="A0A0D0D3C0"/>
<proteinExistence type="predicted"/>
<keyword evidence="1" id="KW-0812">Transmembrane</keyword>
<gene>
    <name evidence="2" type="ORF">PAXRUDRAFT_35142</name>
</gene>
<reference evidence="2 3" key="1">
    <citation type="submission" date="2014-04" db="EMBL/GenBank/DDBJ databases">
        <authorList>
            <consortium name="DOE Joint Genome Institute"/>
            <person name="Kuo A."/>
            <person name="Kohler A."/>
            <person name="Jargeat P."/>
            <person name="Nagy L.G."/>
            <person name="Floudas D."/>
            <person name="Copeland A."/>
            <person name="Barry K.W."/>
            <person name="Cichocki N."/>
            <person name="Veneault-Fourrey C."/>
            <person name="LaButti K."/>
            <person name="Lindquist E.A."/>
            <person name="Lipzen A."/>
            <person name="Lundell T."/>
            <person name="Morin E."/>
            <person name="Murat C."/>
            <person name="Sun H."/>
            <person name="Tunlid A."/>
            <person name="Henrissat B."/>
            <person name="Grigoriev I.V."/>
            <person name="Hibbett D.S."/>
            <person name="Martin F."/>
            <person name="Nordberg H.P."/>
            <person name="Cantor M.N."/>
            <person name="Hua S.X."/>
        </authorList>
    </citation>
    <scope>NUCLEOTIDE SEQUENCE [LARGE SCALE GENOMIC DNA]</scope>
    <source>
        <strain evidence="2 3">Ve08.2h10</strain>
    </source>
</reference>
<keyword evidence="3" id="KW-1185">Reference proteome</keyword>
<accession>A0A0D0D3C0</accession>
<keyword evidence="1" id="KW-1133">Transmembrane helix</keyword>
<protein>
    <submittedName>
        <fullName evidence="2">Uncharacterized protein</fullName>
    </submittedName>
</protein>
<dbReference type="HOGENOM" id="CLU_141796_0_0_1"/>
<evidence type="ECO:0000256" key="1">
    <source>
        <dbReference type="SAM" id="Phobius"/>
    </source>
</evidence>
<dbReference type="Proteomes" id="UP000054538">
    <property type="component" value="Unassembled WGS sequence"/>
</dbReference>
<name>A0A0D0D3C0_9AGAM</name>
<organism evidence="2 3">
    <name type="scientific">Paxillus rubicundulus Ve08.2h10</name>
    <dbReference type="NCBI Taxonomy" id="930991"/>
    <lineage>
        <taxon>Eukaryota</taxon>
        <taxon>Fungi</taxon>
        <taxon>Dikarya</taxon>
        <taxon>Basidiomycota</taxon>
        <taxon>Agaricomycotina</taxon>
        <taxon>Agaricomycetes</taxon>
        <taxon>Agaricomycetidae</taxon>
        <taxon>Boletales</taxon>
        <taxon>Paxilineae</taxon>
        <taxon>Paxillaceae</taxon>
        <taxon>Paxillus</taxon>
    </lineage>
</organism>
<sequence>MTTQKSIDVYVDLALDHLSDVTTALDAMCAPARSHPYTTVVSLIVLGAFPAIIISPLKLLALPFKALGKFVLYHLGFRPGGVERDSFASHYQSINYGGYIPANSPFAHLQSYGTEDDEEAGSWFASIVSWSSFAGAGYVLGRAWGWWN</sequence>
<dbReference type="AlphaFoldDB" id="A0A0D0D3C0"/>
<evidence type="ECO:0000313" key="2">
    <source>
        <dbReference type="EMBL" id="KIK90937.1"/>
    </source>
</evidence>
<reference evidence="3" key="2">
    <citation type="submission" date="2015-01" db="EMBL/GenBank/DDBJ databases">
        <title>Evolutionary Origins and Diversification of the Mycorrhizal Mutualists.</title>
        <authorList>
            <consortium name="DOE Joint Genome Institute"/>
            <consortium name="Mycorrhizal Genomics Consortium"/>
            <person name="Kohler A."/>
            <person name="Kuo A."/>
            <person name="Nagy L.G."/>
            <person name="Floudas D."/>
            <person name="Copeland A."/>
            <person name="Barry K.W."/>
            <person name="Cichocki N."/>
            <person name="Veneault-Fourrey C."/>
            <person name="LaButti K."/>
            <person name="Lindquist E.A."/>
            <person name="Lipzen A."/>
            <person name="Lundell T."/>
            <person name="Morin E."/>
            <person name="Murat C."/>
            <person name="Riley R."/>
            <person name="Ohm R."/>
            <person name="Sun H."/>
            <person name="Tunlid A."/>
            <person name="Henrissat B."/>
            <person name="Grigoriev I.V."/>
            <person name="Hibbett D.S."/>
            <person name="Martin F."/>
        </authorList>
    </citation>
    <scope>NUCLEOTIDE SEQUENCE [LARGE SCALE GENOMIC DNA]</scope>
    <source>
        <strain evidence="3">Ve08.2h10</strain>
    </source>
</reference>
<dbReference type="OrthoDB" id="2678316at2759"/>
<evidence type="ECO:0000313" key="3">
    <source>
        <dbReference type="Proteomes" id="UP000054538"/>
    </source>
</evidence>
<keyword evidence="1" id="KW-0472">Membrane</keyword>
<feature type="transmembrane region" description="Helical" evidence="1">
    <location>
        <begin position="40"/>
        <end position="60"/>
    </location>
</feature>
<dbReference type="Gene3D" id="6.10.110.10">
    <property type="match status" value="1"/>
</dbReference>
<dbReference type="InterPro" id="IPR038213">
    <property type="entry name" value="IFI6/IFI27-like_sf"/>
</dbReference>
<dbReference type="EMBL" id="KN825451">
    <property type="protein sequence ID" value="KIK90937.1"/>
    <property type="molecule type" value="Genomic_DNA"/>
</dbReference>